<sequence>MAWFILLAGLAIVLISRGPDLLRIPGTMLSPTSRTAFDSWLNEDPARAEGHAALLEYLTAQGVSDVVPVWQLTRIDGHYARRCDLPVFRIPPRELWPNIVPALRLVRDEVKPRVGEVEVLSSYRTPDLNTCARGASRSNHLDFSALDLRTVDGKSGPDFYQRLCAMQDAAGPGSRMGLGAYYDASRPNYAGGRFHIDAEGFRSWGRSYTAASSPCR</sequence>
<accession>Q2N8W8</accession>
<dbReference type="EMBL" id="CP000157">
    <property type="protein sequence ID" value="ABC63873.1"/>
    <property type="molecule type" value="Genomic_DNA"/>
</dbReference>
<protein>
    <submittedName>
        <fullName evidence="1">Uncharacterized protein</fullName>
    </submittedName>
</protein>
<dbReference type="STRING" id="314225.ELI_08905"/>
<dbReference type="Gene3D" id="3.30.1380.10">
    <property type="match status" value="1"/>
</dbReference>
<gene>
    <name evidence="1" type="ordered locus">ELI_08905</name>
</gene>
<dbReference type="SUPFAM" id="SSF55166">
    <property type="entry name" value="Hedgehog/DD-peptidase"/>
    <property type="match status" value="1"/>
</dbReference>
<dbReference type="InterPro" id="IPR009045">
    <property type="entry name" value="Zn_M74/Hedgehog-like"/>
</dbReference>
<evidence type="ECO:0000313" key="1">
    <source>
        <dbReference type="EMBL" id="ABC63873.1"/>
    </source>
</evidence>
<organism evidence="1 2">
    <name type="scientific">Erythrobacter litoralis (strain HTCC2594)</name>
    <dbReference type="NCBI Taxonomy" id="314225"/>
    <lineage>
        <taxon>Bacteria</taxon>
        <taxon>Pseudomonadati</taxon>
        <taxon>Pseudomonadota</taxon>
        <taxon>Alphaproteobacteria</taxon>
        <taxon>Sphingomonadales</taxon>
        <taxon>Erythrobacteraceae</taxon>
        <taxon>Erythrobacter/Porphyrobacter group</taxon>
        <taxon>Erythrobacter</taxon>
    </lineage>
</organism>
<dbReference type="HOGENOM" id="CLU_1276045_0_0_5"/>
<reference evidence="2" key="1">
    <citation type="journal article" date="2009" name="J. Bacteriol.">
        <title>Complete genome sequence of Erythrobacter litoralis HTCC2594.</title>
        <authorList>
            <person name="Oh H.M."/>
            <person name="Giovannoni S.J."/>
            <person name="Ferriera S."/>
            <person name="Johnson J."/>
            <person name="Cho J.C."/>
        </authorList>
    </citation>
    <scope>NUCLEOTIDE SEQUENCE [LARGE SCALE GENOMIC DNA]</scope>
    <source>
        <strain evidence="2">HTCC2594</strain>
    </source>
</reference>
<proteinExistence type="predicted"/>
<dbReference type="OrthoDB" id="500593at2"/>
<dbReference type="Proteomes" id="UP000008808">
    <property type="component" value="Chromosome"/>
</dbReference>
<dbReference type="KEGG" id="eli:ELI_08905"/>
<dbReference type="AlphaFoldDB" id="Q2N8W8"/>
<keyword evidence="2" id="KW-1185">Reference proteome</keyword>
<dbReference type="eggNOG" id="COG3108">
    <property type="taxonomic scope" value="Bacteria"/>
</dbReference>
<evidence type="ECO:0000313" key="2">
    <source>
        <dbReference type="Proteomes" id="UP000008808"/>
    </source>
</evidence>
<name>Q2N8W8_ERYLH</name>
<dbReference type="RefSeq" id="WP_011414703.1">
    <property type="nucleotide sequence ID" value="NC_007722.1"/>
</dbReference>